<reference evidence="3" key="1">
    <citation type="submission" date="2023-03" db="EMBL/GenBank/DDBJ databases">
        <title>Andean soil-derived lignocellulolytic bacterial consortium as a source of novel taxa and putative plastic-active enzymes.</title>
        <authorList>
            <person name="Diaz-Garcia L."/>
            <person name="Chuvochina M."/>
            <person name="Feuerriegel G."/>
            <person name="Bunk B."/>
            <person name="Sproer C."/>
            <person name="Streit W.R."/>
            <person name="Rodriguez L.M."/>
            <person name="Overmann J."/>
            <person name="Jimenez D.J."/>
        </authorList>
    </citation>
    <scope>NUCLEOTIDE SEQUENCE</scope>
    <source>
        <strain evidence="3">MAG 7</strain>
    </source>
</reference>
<dbReference type="Gene3D" id="2.60.120.260">
    <property type="entry name" value="Galactose-binding domain-like"/>
    <property type="match status" value="1"/>
</dbReference>
<evidence type="ECO:0000259" key="1">
    <source>
        <dbReference type="Pfam" id="PF00754"/>
    </source>
</evidence>
<accession>A0AAJ5WVT2</accession>
<feature type="domain" description="F5/8 type C" evidence="1">
    <location>
        <begin position="194"/>
        <end position="322"/>
    </location>
</feature>
<dbReference type="Pfam" id="PF00754">
    <property type="entry name" value="F5_F8_type_C"/>
    <property type="match status" value="1"/>
</dbReference>
<dbReference type="SUPFAM" id="SSF49785">
    <property type="entry name" value="Galactose-binding domain-like"/>
    <property type="match status" value="1"/>
</dbReference>
<evidence type="ECO:0000313" key="4">
    <source>
        <dbReference type="Proteomes" id="UP001220610"/>
    </source>
</evidence>
<dbReference type="Pfam" id="PF08522">
    <property type="entry name" value="BT_3987-like_N"/>
    <property type="match status" value="1"/>
</dbReference>
<dbReference type="InterPro" id="IPR008979">
    <property type="entry name" value="Galactose-bd-like_sf"/>
</dbReference>
<feature type="domain" description="BT-3987-like N-terminal" evidence="2">
    <location>
        <begin position="57"/>
        <end position="154"/>
    </location>
</feature>
<dbReference type="Gene3D" id="2.60.40.1740">
    <property type="entry name" value="hypothetical protein (bacova_03559)"/>
    <property type="match status" value="1"/>
</dbReference>
<gene>
    <name evidence="3" type="ORF">P0Y53_12725</name>
</gene>
<dbReference type="InterPro" id="IPR013728">
    <property type="entry name" value="BT_3987-like_N"/>
</dbReference>
<name>A0AAJ5WVT2_9BACT</name>
<dbReference type="InterPro" id="IPR000421">
    <property type="entry name" value="FA58C"/>
</dbReference>
<evidence type="ECO:0000313" key="3">
    <source>
        <dbReference type="EMBL" id="WEK38364.1"/>
    </source>
</evidence>
<evidence type="ECO:0000259" key="2">
    <source>
        <dbReference type="Pfam" id="PF08522"/>
    </source>
</evidence>
<sequence length="325" mass="35242">MNLQHIVSFSAALVTVACMASCEKVDIPREEQTDSYDQVYMSAAVRNPNIVSLKMMDSAYSITYGGSYGGVGTPGQDIDIQFKVDEEKVAQYNAANGTSYSMLPASCYSFTAENATLATGTLSTSPLAIKVNPAEGMELFKEYLLAISIVSTKNDFKVNPSLRTAYYIVKASLDFADFPEFDRSGWSILAYSSQEPEEGETNGGLALHTIDGKLTTFWHTQWSPSNAAPPHWLAVDLGSSQIIHGLAFTGRQSTKSGKPNQVDVAVSTDGASWTAAGTLTLENINAQQKFFLPVTQFPEARYIRITVVSNYGNQGFTHLAELGAF</sequence>
<dbReference type="EMBL" id="CP119311">
    <property type="protein sequence ID" value="WEK38364.1"/>
    <property type="molecule type" value="Genomic_DNA"/>
</dbReference>
<dbReference type="AlphaFoldDB" id="A0AAJ5WVT2"/>
<organism evidence="3 4">
    <name type="scientific">Candidatus Pseudobacter hemicellulosilyticus</name>
    <dbReference type="NCBI Taxonomy" id="3121375"/>
    <lineage>
        <taxon>Bacteria</taxon>
        <taxon>Pseudomonadati</taxon>
        <taxon>Bacteroidota</taxon>
        <taxon>Chitinophagia</taxon>
        <taxon>Chitinophagales</taxon>
        <taxon>Chitinophagaceae</taxon>
        <taxon>Pseudobacter</taxon>
    </lineage>
</organism>
<proteinExistence type="predicted"/>
<protein>
    <submittedName>
        <fullName evidence="3">DUF1735 domain-containing protein</fullName>
    </submittedName>
</protein>
<dbReference type="Proteomes" id="UP001220610">
    <property type="component" value="Chromosome"/>
</dbReference>